<dbReference type="PANTHER" id="PTHR33542:SF3">
    <property type="entry name" value="SIROHYDROCHLORIN FERROCHELATASE, CHLOROPLASTIC"/>
    <property type="match status" value="1"/>
</dbReference>
<evidence type="ECO:0000313" key="3">
    <source>
        <dbReference type="EMBL" id="GMH27745.1"/>
    </source>
</evidence>
<keyword evidence="4" id="KW-1185">Reference proteome</keyword>
<sequence length="202" mass="22160">MSFGLLPRCLITSQIGSLPNADPKFAKFPKRFCQGNLLPPKVCFAMEHSKETCAVGKNDGVIIVDHGSRREESNLMLHEFVAKFKAKTGYQIVEPAHMELAEPSIKDAFGSCVHQGAGRVIINPFFLFPGRHWQQDIPLLANEAAMEHPGVPYIVTAPLGLHELLVDIVNDRIKYCLGHVAGYEDECSICAGTGRCQLISAS</sequence>
<dbReference type="Pfam" id="PF01903">
    <property type="entry name" value="CbiX"/>
    <property type="match status" value="1"/>
</dbReference>
<name>A0AAD3TDV6_NEPGR</name>
<dbReference type="AlphaFoldDB" id="A0AAD3TDV6"/>
<dbReference type="SUPFAM" id="SSF53800">
    <property type="entry name" value="Chelatase"/>
    <property type="match status" value="1"/>
</dbReference>
<dbReference type="InterPro" id="IPR050963">
    <property type="entry name" value="Sirohydro_Cobaltochel/CbiX"/>
</dbReference>
<evidence type="ECO:0000256" key="1">
    <source>
        <dbReference type="ARBA" id="ARBA00022723"/>
    </source>
</evidence>
<proteinExistence type="predicted"/>
<dbReference type="EMBL" id="BSYO01000033">
    <property type="protein sequence ID" value="GMH27745.1"/>
    <property type="molecule type" value="Genomic_DNA"/>
</dbReference>
<accession>A0AAD3TDV6</accession>
<keyword evidence="1" id="KW-0479">Metal-binding</keyword>
<dbReference type="InterPro" id="IPR002762">
    <property type="entry name" value="CbiX-like"/>
</dbReference>
<evidence type="ECO:0000313" key="4">
    <source>
        <dbReference type="Proteomes" id="UP001279734"/>
    </source>
</evidence>
<evidence type="ECO:0008006" key="5">
    <source>
        <dbReference type="Google" id="ProtNLM"/>
    </source>
</evidence>
<dbReference type="Gene3D" id="3.40.50.1400">
    <property type="match status" value="1"/>
</dbReference>
<keyword evidence="2" id="KW-0456">Lyase</keyword>
<dbReference type="CDD" id="cd03416">
    <property type="entry name" value="CbiX_SirB_N"/>
    <property type="match status" value="1"/>
</dbReference>
<organism evidence="3 4">
    <name type="scientific">Nepenthes gracilis</name>
    <name type="common">Slender pitcher plant</name>
    <dbReference type="NCBI Taxonomy" id="150966"/>
    <lineage>
        <taxon>Eukaryota</taxon>
        <taxon>Viridiplantae</taxon>
        <taxon>Streptophyta</taxon>
        <taxon>Embryophyta</taxon>
        <taxon>Tracheophyta</taxon>
        <taxon>Spermatophyta</taxon>
        <taxon>Magnoliopsida</taxon>
        <taxon>eudicotyledons</taxon>
        <taxon>Gunneridae</taxon>
        <taxon>Pentapetalae</taxon>
        <taxon>Caryophyllales</taxon>
        <taxon>Nepenthaceae</taxon>
        <taxon>Nepenthes</taxon>
    </lineage>
</organism>
<gene>
    <name evidence="3" type="ORF">Nepgr_029588</name>
</gene>
<dbReference type="Proteomes" id="UP001279734">
    <property type="component" value="Unassembled WGS sequence"/>
</dbReference>
<dbReference type="PANTHER" id="PTHR33542">
    <property type="entry name" value="SIROHYDROCHLORIN FERROCHELATASE, CHLOROPLASTIC"/>
    <property type="match status" value="1"/>
</dbReference>
<comment type="caution">
    <text evidence="3">The sequence shown here is derived from an EMBL/GenBank/DDBJ whole genome shotgun (WGS) entry which is preliminary data.</text>
</comment>
<evidence type="ECO:0000256" key="2">
    <source>
        <dbReference type="ARBA" id="ARBA00023239"/>
    </source>
</evidence>
<reference evidence="3" key="1">
    <citation type="submission" date="2023-05" db="EMBL/GenBank/DDBJ databases">
        <title>Nepenthes gracilis genome sequencing.</title>
        <authorList>
            <person name="Fukushima K."/>
        </authorList>
    </citation>
    <scope>NUCLEOTIDE SEQUENCE</scope>
    <source>
        <strain evidence="3">SING2019-196</strain>
    </source>
</reference>
<dbReference type="GO" id="GO:0046872">
    <property type="term" value="F:metal ion binding"/>
    <property type="evidence" value="ECO:0007669"/>
    <property type="project" value="UniProtKB-KW"/>
</dbReference>
<protein>
    <recommendedName>
        <fullName evidence="5">Sirohydrochlorin ferrochelatase</fullName>
    </recommendedName>
</protein>
<dbReference type="GO" id="GO:0016829">
    <property type="term" value="F:lyase activity"/>
    <property type="evidence" value="ECO:0007669"/>
    <property type="project" value="UniProtKB-KW"/>
</dbReference>